<evidence type="ECO:0000313" key="3">
    <source>
        <dbReference type="Proteomes" id="UP000248790"/>
    </source>
</evidence>
<dbReference type="AlphaFoldDB" id="A0A327WVG7"/>
<proteinExistence type="predicted"/>
<accession>A0A327WVG7</accession>
<comment type="caution">
    <text evidence="2">The sequence shown here is derived from an EMBL/GenBank/DDBJ whole genome shotgun (WGS) entry which is preliminary data.</text>
</comment>
<dbReference type="EMBL" id="QLMC01000004">
    <property type="protein sequence ID" value="RAJ95731.1"/>
    <property type="molecule type" value="Genomic_DNA"/>
</dbReference>
<dbReference type="PROSITE" id="PS51257">
    <property type="entry name" value="PROKAR_LIPOPROTEIN"/>
    <property type="match status" value="1"/>
</dbReference>
<dbReference type="OrthoDB" id="952479at2"/>
<keyword evidence="1" id="KW-0732">Signal</keyword>
<protein>
    <recommendedName>
        <fullName evidence="4">Lipocalin-like protein</fullName>
    </recommendedName>
</protein>
<gene>
    <name evidence="2" type="ORF">LX87_03479</name>
</gene>
<feature type="signal peptide" evidence="1">
    <location>
        <begin position="1"/>
        <end position="18"/>
    </location>
</feature>
<evidence type="ECO:0008006" key="4">
    <source>
        <dbReference type="Google" id="ProtNLM"/>
    </source>
</evidence>
<evidence type="ECO:0000256" key="1">
    <source>
        <dbReference type="SAM" id="SignalP"/>
    </source>
</evidence>
<reference evidence="2 3" key="1">
    <citation type="submission" date="2018-06" db="EMBL/GenBank/DDBJ databases">
        <title>Genomic Encyclopedia of Archaeal and Bacterial Type Strains, Phase II (KMG-II): from individual species to whole genera.</title>
        <authorList>
            <person name="Goeker M."/>
        </authorList>
    </citation>
    <scope>NUCLEOTIDE SEQUENCE [LARGE SCALE GENOMIC DNA]</scope>
    <source>
        <strain evidence="2 3">DSM 21851</strain>
    </source>
</reference>
<feature type="chain" id="PRO_5016304339" description="Lipocalin-like protein" evidence="1">
    <location>
        <begin position="19"/>
        <end position="152"/>
    </location>
</feature>
<sequence length="152" mass="16181">MKKVLIFLFALVTLAACKKDTEKAEEVTPKDPAAAIAGAYNVTSFSYEVNGESVVTYNKLPVTEDGVTVSAIANIEKTSEGKVSLVLLLKATGEQDQELDLGEYVAKADGSDYGIYSENGSQLAEIKSGKLDFQASGTSDGETVEIRFTGKK</sequence>
<evidence type="ECO:0000313" key="2">
    <source>
        <dbReference type="EMBL" id="RAJ95731.1"/>
    </source>
</evidence>
<organism evidence="2 3">
    <name type="scientific">Larkinella arboricola</name>
    <dbReference type="NCBI Taxonomy" id="643671"/>
    <lineage>
        <taxon>Bacteria</taxon>
        <taxon>Pseudomonadati</taxon>
        <taxon>Bacteroidota</taxon>
        <taxon>Cytophagia</taxon>
        <taxon>Cytophagales</taxon>
        <taxon>Spirosomataceae</taxon>
        <taxon>Larkinella</taxon>
    </lineage>
</organism>
<dbReference type="Proteomes" id="UP000248790">
    <property type="component" value="Unassembled WGS sequence"/>
</dbReference>
<name>A0A327WVG7_LARAB</name>
<keyword evidence="3" id="KW-1185">Reference proteome</keyword>
<dbReference type="RefSeq" id="WP_111629523.1">
    <property type="nucleotide sequence ID" value="NZ_QLMC01000004.1"/>
</dbReference>